<dbReference type="EMBL" id="CATQJL010000001">
    <property type="protein sequence ID" value="CAJ0590108.1"/>
    <property type="molecule type" value="Genomic_DNA"/>
</dbReference>
<dbReference type="AlphaFoldDB" id="A0AA36GGG6"/>
<feature type="compositionally biased region" description="Polar residues" evidence="6">
    <location>
        <begin position="1"/>
        <end position="11"/>
    </location>
</feature>
<evidence type="ECO:0000256" key="2">
    <source>
        <dbReference type="ARBA" id="ARBA00023134"/>
    </source>
</evidence>
<evidence type="ECO:0000256" key="5">
    <source>
        <dbReference type="PIRSR" id="PIRSR601019-2"/>
    </source>
</evidence>
<keyword evidence="5" id="KW-0479">Metal-binding</keyword>
<dbReference type="GO" id="GO:0001664">
    <property type="term" value="F:G protein-coupled receptor binding"/>
    <property type="evidence" value="ECO:0007669"/>
    <property type="project" value="TreeGrafter"/>
</dbReference>
<evidence type="ECO:0000256" key="3">
    <source>
        <dbReference type="ARBA" id="ARBA00023224"/>
    </source>
</evidence>
<sequence length="182" mass="20088">MGCAQSSQLGPVTSPAPAAKQNAPAPVTNGVNNVRPVTAHPKNAENGGVVATTMDELNVEYTTMRLLLLGAAESGKTTLLEQIRLLYKQNYSEAEFIHRKAFIYNNILISIRKLIEHMQNTGTAYDDPNNARYAGRIMGEEDTQFSCFTADMADAIQHVWKDGAVQKLYLRRSEINLNDSTK</sequence>
<dbReference type="GO" id="GO:0031683">
    <property type="term" value="F:G-protein beta/gamma-subunit complex binding"/>
    <property type="evidence" value="ECO:0007669"/>
    <property type="project" value="InterPro"/>
</dbReference>
<dbReference type="GO" id="GO:0005834">
    <property type="term" value="C:heterotrimeric G-protein complex"/>
    <property type="evidence" value="ECO:0007669"/>
    <property type="project" value="TreeGrafter"/>
</dbReference>
<keyword evidence="3" id="KW-0807">Transducer</keyword>
<dbReference type="Gene3D" id="1.10.400.10">
    <property type="entry name" value="GI Alpha 1, domain 2-like"/>
    <property type="match status" value="1"/>
</dbReference>
<keyword evidence="5" id="KW-0460">Magnesium</keyword>
<proteinExistence type="predicted"/>
<feature type="binding site" evidence="4">
    <location>
        <begin position="179"/>
        <end position="180"/>
    </location>
    <ligand>
        <name>GTP</name>
        <dbReference type="ChEBI" id="CHEBI:37565"/>
    </ligand>
</feature>
<keyword evidence="2 4" id="KW-0342">GTP-binding</keyword>
<feature type="region of interest" description="Disordered" evidence="6">
    <location>
        <begin position="1"/>
        <end position="33"/>
    </location>
</feature>
<dbReference type="GO" id="GO:0046872">
    <property type="term" value="F:metal ion binding"/>
    <property type="evidence" value="ECO:0007669"/>
    <property type="project" value="UniProtKB-KW"/>
</dbReference>
<evidence type="ECO:0000313" key="8">
    <source>
        <dbReference type="Proteomes" id="UP001176961"/>
    </source>
</evidence>
<gene>
    <name evidence="7" type="ORF">CYNAS_LOCUS2091</name>
</gene>
<dbReference type="PANTHER" id="PTHR10218">
    <property type="entry name" value="GTP-BINDING PROTEIN ALPHA SUBUNIT"/>
    <property type="match status" value="1"/>
</dbReference>
<dbReference type="InterPro" id="IPR027417">
    <property type="entry name" value="P-loop_NTPase"/>
</dbReference>
<evidence type="ECO:0000256" key="4">
    <source>
        <dbReference type="PIRSR" id="PIRSR601019-1"/>
    </source>
</evidence>
<comment type="caution">
    <text evidence="7">The sequence shown here is derived from an EMBL/GenBank/DDBJ whole genome shotgun (WGS) entry which is preliminary data.</text>
</comment>
<keyword evidence="8" id="KW-1185">Reference proteome</keyword>
<dbReference type="InterPro" id="IPR001019">
    <property type="entry name" value="Gprotein_alpha_su"/>
</dbReference>
<reference evidence="7" key="1">
    <citation type="submission" date="2023-07" db="EMBL/GenBank/DDBJ databases">
        <authorList>
            <consortium name="CYATHOMIX"/>
        </authorList>
    </citation>
    <scope>NUCLEOTIDE SEQUENCE</scope>
    <source>
        <strain evidence="7">N/A</strain>
    </source>
</reference>
<dbReference type="Gene3D" id="3.40.50.300">
    <property type="entry name" value="P-loop containing nucleotide triphosphate hydrolases"/>
    <property type="match status" value="1"/>
</dbReference>
<dbReference type="Proteomes" id="UP001176961">
    <property type="component" value="Unassembled WGS sequence"/>
</dbReference>
<evidence type="ECO:0000256" key="6">
    <source>
        <dbReference type="SAM" id="MobiDB-lite"/>
    </source>
</evidence>
<feature type="binding site" evidence="4">
    <location>
        <begin position="73"/>
        <end position="78"/>
    </location>
    <ligand>
        <name>GTP</name>
        <dbReference type="ChEBI" id="CHEBI:37565"/>
    </ligand>
</feature>
<keyword evidence="1 4" id="KW-0547">Nucleotide-binding</keyword>
<feature type="binding site" evidence="5">
    <location>
        <position position="77"/>
    </location>
    <ligand>
        <name>Mg(2+)</name>
        <dbReference type="ChEBI" id="CHEBI:18420"/>
    </ligand>
</feature>
<dbReference type="PANTHER" id="PTHR10218:SF210">
    <property type="entry name" value="GUANINE NUCLEOTIDE-BINDING PROTEIN ALPHA-13 SUBUNIT"/>
    <property type="match status" value="1"/>
</dbReference>
<dbReference type="GO" id="GO:0003924">
    <property type="term" value="F:GTPase activity"/>
    <property type="evidence" value="ECO:0007669"/>
    <property type="project" value="InterPro"/>
</dbReference>
<name>A0AA36GGG6_CYLNA</name>
<evidence type="ECO:0000313" key="7">
    <source>
        <dbReference type="EMBL" id="CAJ0590108.1"/>
    </source>
</evidence>
<feature type="compositionally biased region" description="Low complexity" evidence="6">
    <location>
        <begin position="15"/>
        <end position="26"/>
    </location>
</feature>
<dbReference type="GO" id="GO:0007188">
    <property type="term" value="P:adenylate cyclase-modulating G protein-coupled receptor signaling pathway"/>
    <property type="evidence" value="ECO:0007669"/>
    <property type="project" value="TreeGrafter"/>
</dbReference>
<organism evidence="7 8">
    <name type="scientific">Cylicocyclus nassatus</name>
    <name type="common">Nematode worm</name>
    <dbReference type="NCBI Taxonomy" id="53992"/>
    <lineage>
        <taxon>Eukaryota</taxon>
        <taxon>Metazoa</taxon>
        <taxon>Ecdysozoa</taxon>
        <taxon>Nematoda</taxon>
        <taxon>Chromadorea</taxon>
        <taxon>Rhabditida</taxon>
        <taxon>Rhabditina</taxon>
        <taxon>Rhabditomorpha</taxon>
        <taxon>Strongyloidea</taxon>
        <taxon>Strongylidae</taxon>
        <taxon>Cylicocyclus</taxon>
    </lineage>
</organism>
<evidence type="ECO:0000256" key="1">
    <source>
        <dbReference type="ARBA" id="ARBA00022741"/>
    </source>
</evidence>
<dbReference type="InterPro" id="IPR011025">
    <property type="entry name" value="GproteinA_insert"/>
</dbReference>
<accession>A0AA36GGG6</accession>
<dbReference type="SUPFAM" id="SSF47895">
    <property type="entry name" value="Transducin (alpha subunit), insertion domain"/>
    <property type="match status" value="1"/>
</dbReference>
<dbReference type="GO" id="GO:0005737">
    <property type="term" value="C:cytoplasm"/>
    <property type="evidence" value="ECO:0007669"/>
    <property type="project" value="TreeGrafter"/>
</dbReference>
<protein>
    <submittedName>
        <fullName evidence="7">Uncharacterized protein</fullName>
    </submittedName>
</protein>
<dbReference type="GO" id="GO:0005525">
    <property type="term" value="F:GTP binding"/>
    <property type="evidence" value="ECO:0007669"/>
    <property type="project" value="UniProtKB-KW"/>
</dbReference>
<dbReference type="PROSITE" id="PS51882">
    <property type="entry name" value="G_ALPHA"/>
    <property type="match status" value="1"/>
</dbReference>
<dbReference type="Pfam" id="PF00503">
    <property type="entry name" value="G-alpha"/>
    <property type="match status" value="1"/>
</dbReference>